<keyword evidence="5 11" id="KW-0653">Protein transport</keyword>
<evidence type="ECO:0000256" key="7">
    <source>
        <dbReference type="ARBA" id="ARBA00023010"/>
    </source>
</evidence>
<dbReference type="Pfam" id="PF21760">
    <property type="entry name" value="SecD_1st"/>
    <property type="match status" value="1"/>
</dbReference>
<evidence type="ECO:0000256" key="4">
    <source>
        <dbReference type="ARBA" id="ARBA00022692"/>
    </source>
</evidence>
<dbReference type="Pfam" id="PF07549">
    <property type="entry name" value="Sec_GG"/>
    <property type="match status" value="1"/>
</dbReference>
<dbReference type="Gene3D" id="1.20.1640.10">
    <property type="entry name" value="Multidrug efflux transporter AcrB transmembrane domain"/>
    <property type="match status" value="1"/>
</dbReference>
<dbReference type="RefSeq" id="WP_059744418.1">
    <property type="nucleotide sequence ID" value="NZ_JBOZOX010000027.1"/>
</dbReference>
<feature type="transmembrane region" description="Helical" evidence="11">
    <location>
        <begin position="457"/>
        <end position="475"/>
    </location>
</feature>
<dbReference type="GO" id="GO:0043952">
    <property type="term" value="P:protein transport by the Sec complex"/>
    <property type="evidence" value="ECO:0007669"/>
    <property type="project" value="UniProtKB-UniRule"/>
</dbReference>
<dbReference type="Pfam" id="PF13721">
    <property type="entry name" value="SecD-TM1"/>
    <property type="match status" value="1"/>
</dbReference>
<dbReference type="InterPro" id="IPR048634">
    <property type="entry name" value="SecD_SecF_C"/>
</dbReference>
<dbReference type="GO" id="GO:0005886">
    <property type="term" value="C:plasma membrane"/>
    <property type="evidence" value="ECO:0007669"/>
    <property type="project" value="UniProtKB-SubCell"/>
</dbReference>
<dbReference type="Pfam" id="PF02355">
    <property type="entry name" value="SecD_SecF_C"/>
    <property type="match status" value="1"/>
</dbReference>
<dbReference type="PRINTS" id="PR00702">
    <property type="entry name" value="ACRIFLAVINRP"/>
</dbReference>
<dbReference type="Gene3D" id="3.30.70.260">
    <property type="match status" value="1"/>
</dbReference>
<feature type="transmembrane region" description="Helical" evidence="11">
    <location>
        <begin position="547"/>
        <end position="572"/>
    </location>
</feature>
<protein>
    <recommendedName>
        <fullName evidence="10 11">Protein translocase subunit SecD</fullName>
    </recommendedName>
</protein>
<accession>A0A106C3R9</accession>
<dbReference type="Proteomes" id="UP000055702">
    <property type="component" value="Unassembled WGS sequence"/>
</dbReference>
<dbReference type="InterPro" id="IPR027398">
    <property type="entry name" value="SecD-TM"/>
</dbReference>
<feature type="domain" description="Protein export membrane protein SecD/SecF C-terminal" evidence="12">
    <location>
        <begin position="435"/>
        <end position="596"/>
    </location>
</feature>
<keyword evidence="8 11" id="KW-0472">Membrane</keyword>
<evidence type="ECO:0000259" key="12">
    <source>
        <dbReference type="Pfam" id="PF02355"/>
    </source>
</evidence>
<feature type="transmembrane region" description="Helical" evidence="11">
    <location>
        <begin position="508"/>
        <end position="526"/>
    </location>
</feature>
<comment type="caution">
    <text evidence="16">The sequence shown here is derived from an EMBL/GenBank/DDBJ whole genome shotgun (WGS) entry which is preliminary data.</text>
</comment>
<sequence length="616" mass="66617">MLNKYPMWKNIMVMLVIAIGSFYAIPNLFGEDHAVQIVATRGAEVTASTQTTVVDLLDSQGIAVKRAELENGQLLVRVQNPEQQLVAKEAIAELLGQKYTVALNLAPATPEWLEAVGGSPMKLGLDLRGGVHFLMEVDMGEAIRKMEEAKIADFRSQLREEKIRYAGIRKTPKGIAIKFRDAETVDQAETYLKTRSNDMTYTDASSGNEFMLLATMSDAYLKQIKEEALQQNITTIRNRVNELGVAEPVVQRQGAERIIVELPGVQDTARAKEILGATASIEFRMVDDKADVSAAANGRVPAGAEVYQRREGGIAVLKKEVMLTGDHITGAQPTFDEYSRPQVAINLDAKGGSIFSNVTKDNIGKPMATLFIEYKDSGTRNPDGTVKMTRIEEVISVATIQARLGRNFVITGLEHTEAQSLALLLRAGALIAPVTIVEERTIGPSLGAENIQNGVQAMIWGMVVVLVFMMVYYRAFGFIANLALMANLIMVVGVMSMIPGAVLTLPGIAGMVLTVGMAVDGNVLIFERIREELLGGRSVQQAIHEGYGNAFSTIADANITTFMTALILFAVGTGAVKGFAVTLMIGIATSMFTAIVGTRSIVNAVWGGKRVKSLSI</sequence>
<dbReference type="InterPro" id="IPR048631">
    <property type="entry name" value="SecD_1st"/>
</dbReference>
<dbReference type="Gene3D" id="3.30.70.3400">
    <property type="match status" value="2"/>
</dbReference>
<dbReference type="InterPro" id="IPR001036">
    <property type="entry name" value="Acrflvin-R"/>
</dbReference>
<keyword evidence="6 11" id="KW-1133">Transmembrane helix</keyword>
<feature type="domain" description="Protein translocase subunit SecDF P1" evidence="14">
    <location>
        <begin position="229"/>
        <end position="288"/>
    </location>
</feature>
<keyword evidence="2 11" id="KW-0813">Transport</keyword>
<dbReference type="InterPro" id="IPR054384">
    <property type="entry name" value="SecDF_P1_head"/>
</dbReference>
<evidence type="ECO:0000259" key="13">
    <source>
        <dbReference type="Pfam" id="PF13721"/>
    </source>
</evidence>
<gene>
    <name evidence="11 16" type="primary">secD</name>
    <name evidence="16" type="ORF">AWJ07_03775</name>
</gene>
<dbReference type="AlphaFoldDB" id="A0A106C3R9"/>
<comment type="caution">
    <text evidence="11">Lacks conserved residue(s) required for the propagation of feature annotation.</text>
</comment>
<evidence type="ECO:0000256" key="2">
    <source>
        <dbReference type="ARBA" id="ARBA00022448"/>
    </source>
</evidence>
<dbReference type="Pfam" id="PF22599">
    <property type="entry name" value="SecDF_P1_head"/>
    <property type="match status" value="1"/>
</dbReference>
<dbReference type="FunFam" id="3.30.70.3400:FF:000003">
    <property type="entry name" value="Preprotein translocase subunit SecD"/>
    <property type="match status" value="1"/>
</dbReference>
<evidence type="ECO:0000259" key="15">
    <source>
        <dbReference type="Pfam" id="PF22599"/>
    </source>
</evidence>
<dbReference type="GO" id="GO:0015450">
    <property type="term" value="F:protein-transporting ATPase activity"/>
    <property type="evidence" value="ECO:0007669"/>
    <property type="project" value="InterPro"/>
</dbReference>
<dbReference type="FunFam" id="1.20.1640.10:FF:000004">
    <property type="entry name" value="Protein translocase subunit SecD"/>
    <property type="match status" value="1"/>
</dbReference>
<dbReference type="InterPro" id="IPR055344">
    <property type="entry name" value="SecD_SecF_C_bact"/>
</dbReference>
<feature type="transmembrane region" description="Helical" evidence="11">
    <location>
        <begin position="578"/>
        <end position="602"/>
    </location>
</feature>
<evidence type="ECO:0000313" key="17">
    <source>
        <dbReference type="Proteomes" id="UP000055702"/>
    </source>
</evidence>
<keyword evidence="4 11" id="KW-0812">Transmembrane</keyword>
<feature type="domain" description="SecD export protein N-terminal TM" evidence="13">
    <location>
        <begin position="2"/>
        <end position="103"/>
    </location>
</feature>
<reference evidence="16 17" key="1">
    <citation type="submission" date="2016-01" db="EMBL/GenBank/DDBJ databases">
        <title>Draft genome of the antarctic isolate Shewanella frigidimarina Ag06-30.</title>
        <authorList>
            <person name="Parmeciano Di Noto G."/>
            <person name="Vazquez S."/>
            <person name="Mac Cormack W."/>
            <person name="Iriarte A."/>
            <person name="Quiroga C."/>
        </authorList>
    </citation>
    <scope>NUCLEOTIDE SEQUENCE [LARGE SCALE GENOMIC DNA]</scope>
    <source>
        <strain evidence="16 17">Ag06-30</strain>
    </source>
</reference>
<comment type="similarity">
    <text evidence="9 11">Belongs to the SecD/SecF family. SecD subfamily.</text>
</comment>
<feature type="transmembrane region" description="Helical" evidence="11">
    <location>
        <begin position="482"/>
        <end position="502"/>
    </location>
</feature>
<dbReference type="EMBL" id="LRDC01000001">
    <property type="protein sequence ID" value="KVX03675.1"/>
    <property type="molecule type" value="Genomic_DNA"/>
</dbReference>
<comment type="function">
    <text evidence="11">Part of the Sec protein translocase complex. Interacts with the SecYEG preprotein conducting channel. SecDF uses the proton motive force (PMF) to complete protein translocation after the ATP-dependent function of SecA.</text>
</comment>
<dbReference type="InterPro" id="IPR022646">
    <property type="entry name" value="SecD/SecF_CS"/>
</dbReference>
<evidence type="ECO:0000256" key="5">
    <source>
        <dbReference type="ARBA" id="ARBA00022927"/>
    </source>
</evidence>
<evidence type="ECO:0000313" key="16">
    <source>
        <dbReference type="EMBL" id="KVX03675.1"/>
    </source>
</evidence>
<dbReference type="GO" id="GO:0006605">
    <property type="term" value="P:protein targeting"/>
    <property type="evidence" value="ECO:0007669"/>
    <property type="project" value="UniProtKB-UniRule"/>
</dbReference>
<comment type="subcellular location">
    <subcellularLocation>
        <location evidence="1 11">Cell membrane</location>
        <topology evidence="1 11">Multi-pass membrane protein</topology>
    </subcellularLocation>
</comment>
<evidence type="ECO:0000256" key="9">
    <source>
        <dbReference type="ARBA" id="ARBA00060774"/>
    </source>
</evidence>
<dbReference type="InterPro" id="IPR022813">
    <property type="entry name" value="SecD/SecF_arch_bac"/>
</dbReference>
<dbReference type="Gene3D" id="3.30.1360.200">
    <property type="match status" value="1"/>
</dbReference>
<dbReference type="FunFam" id="3.30.1360.200:FF:000001">
    <property type="entry name" value="Protein translocase subunit SecD"/>
    <property type="match status" value="1"/>
</dbReference>
<dbReference type="GO" id="GO:0065002">
    <property type="term" value="P:intracellular protein transmembrane transport"/>
    <property type="evidence" value="ECO:0007669"/>
    <property type="project" value="UniProtKB-UniRule"/>
</dbReference>
<dbReference type="NCBIfam" id="TIGR01129">
    <property type="entry name" value="secD"/>
    <property type="match status" value="1"/>
</dbReference>
<feature type="domain" description="SecDF P1 head subdomain" evidence="15">
    <location>
        <begin position="306"/>
        <end position="432"/>
    </location>
</feature>
<dbReference type="PANTHER" id="PTHR30081">
    <property type="entry name" value="PROTEIN-EXPORT MEMBRANE PROTEIN SEC"/>
    <property type="match status" value="1"/>
</dbReference>
<dbReference type="HAMAP" id="MF_01463_B">
    <property type="entry name" value="SecD_B"/>
    <property type="match status" value="1"/>
</dbReference>
<evidence type="ECO:0000256" key="11">
    <source>
        <dbReference type="HAMAP-Rule" id="MF_01463"/>
    </source>
</evidence>
<evidence type="ECO:0000256" key="3">
    <source>
        <dbReference type="ARBA" id="ARBA00022475"/>
    </source>
</evidence>
<evidence type="ECO:0000256" key="1">
    <source>
        <dbReference type="ARBA" id="ARBA00004651"/>
    </source>
</evidence>
<dbReference type="PANTHER" id="PTHR30081:SF1">
    <property type="entry name" value="PROTEIN TRANSLOCASE SUBUNIT SECD"/>
    <property type="match status" value="1"/>
</dbReference>
<comment type="subunit">
    <text evidence="11">Forms a complex with SecF. Part of the essential Sec protein translocation apparatus which comprises SecA, SecYEG and auxiliary proteins SecDF-YajC and YidC.</text>
</comment>
<evidence type="ECO:0000259" key="14">
    <source>
        <dbReference type="Pfam" id="PF21760"/>
    </source>
</evidence>
<dbReference type="SUPFAM" id="SSF82866">
    <property type="entry name" value="Multidrug efflux transporter AcrB transmembrane domain"/>
    <property type="match status" value="1"/>
</dbReference>
<proteinExistence type="inferred from homology"/>
<keyword evidence="7 11" id="KW-0811">Translocation</keyword>
<organism evidence="16">
    <name type="scientific">Shewanella frigidimarina</name>
    <dbReference type="NCBI Taxonomy" id="56812"/>
    <lineage>
        <taxon>Bacteria</taxon>
        <taxon>Pseudomonadati</taxon>
        <taxon>Pseudomonadota</taxon>
        <taxon>Gammaproteobacteria</taxon>
        <taxon>Alteromonadales</taxon>
        <taxon>Shewanellaceae</taxon>
        <taxon>Shewanella</taxon>
    </lineage>
</organism>
<evidence type="ECO:0000256" key="10">
    <source>
        <dbReference type="ARBA" id="ARBA00068220"/>
    </source>
</evidence>
<evidence type="ECO:0000256" key="6">
    <source>
        <dbReference type="ARBA" id="ARBA00022989"/>
    </source>
</evidence>
<keyword evidence="3 11" id="KW-1003">Cell membrane</keyword>
<name>A0A106C3R9_SHEFR</name>
<dbReference type="NCBIfam" id="TIGR00916">
    <property type="entry name" value="2A0604s01"/>
    <property type="match status" value="1"/>
</dbReference>
<dbReference type="InterPro" id="IPR005791">
    <property type="entry name" value="SecD"/>
</dbReference>
<evidence type="ECO:0000256" key="8">
    <source>
        <dbReference type="ARBA" id="ARBA00023136"/>
    </source>
</evidence>